<dbReference type="GO" id="GO:0005886">
    <property type="term" value="C:plasma membrane"/>
    <property type="evidence" value="ECO:0007669"/>
    <property type="project" value="UniProtKB-SubCell"/>
</dbReference>
<sequence length="289" mass="30504">MSDLHSLNEAINKRAGRKLLPSIGVGLVLIFLVWGSLVRYPVFFVVLVTIAVLLGVREIVNAFAATGTHLSLWALSLASVGLSCAAWFGGISGLAVGTAIAFPALLILLLPQGPDGFVKRATATTLSLIYLPFLAGFLILLANPYDGDNGLARVMTLVVLVGCNDTFAYLTGILLGKHKLAPSISPKKSIEGLIGATIFTITGGALAFHFIMDSQWWLGAIAGAMTVFTATSGDLIESAMKRDMSIKDMGNILPGHGGMLDRLDSVLFAAPALWLALEIVRRAQDSGLL</sequence>
<keyword evidence="9" id="KW-0443">Lipid metabolism</keyword>
<accession>A0A6J5ZAL1</accession>
<evidence type="ECO:0000256" key="1">
    <source>
        <dbReference type="ARBA" id="ARBA00004651"/>
    </source>
</evidence>
<gene>
    <name evidence="14" type="ORF">UFOPK3775_00812</name>
</gene>
<evidence type="ECO:0000256" key="8">
    <source>
        <dbReference type="ARBA" id="ARBA00022989"/>
    </source>
</evidence>
<dbReference type="Pfam" id="PF01148">
    <property type="entry name" value="CTP_transf_1"/>
    <property type="match status" value="1"/>
</dbReference>
<evidence type="ECO:0000313" key="14">
    <source>
        <dbReference type="EMBL" id="CAB4339644.1"/>
    </source>
</evidence>
<evidence type="ECO:0000256" key="11">
    <source>
        <dbReference type="ARBA" id="ARBA00023209"/>
    </source>
</evidence>
<organism evidence="14">
    <name type="scientific">freshwater metagenome</name>
    <dbReference type="NCBI Taxonomy" id="449393"/>
    <lineage>
        <taxon>unclassified sequences</taxon>
        <taxon>metagenomes</taxon>
        <taxon>ecological metagenomes</taxon>
    </lineage>
</organism>
<dbReference type="AlphaFoldDB" id="A0A6J5ZAL1"/>
<evidence type="ECO:0000256" key="13">
    <source>
        <dbReference type="SAM" id="Phobius"/>
    </source>
</evidence>
<comment type="similarity">
    <text evidence="2">Belongs to the CDS family.</text>
</comment>
<keyword evidence="5" id="KW-0808">Transferase</keyword>
<feature type="transmembrane region" description="Helical" evidence="13">
    <location>
        <begin position="151"/>
        <end position="171"/>
    </location>
</feature>
<name>A0A6J5ZAL1_9ZZZZ</name>
<keyword evidence="12" id="KW-1208">Phospholipid metabolism</keyword>
<comment type="subcellular location">
    <subcellularLocation>
        <location evidence="1">Cell membrane</location>
        <topology evidence="1">Multi-pass membrane protein</topology>
    </subcellularLocation>
</comment>
<keyword evidence="8 13" id="KW-1133">Transmembrane helix</keyword>
<evidence type="ECO:0000256" key="9">
    <source>
        <dbReference type="ARBA" id="ARBA00023098"/>
    </source>
</evidence>
<reference evidence="14" key="1">
    <citation type="submission" date="2020-05" db="EMBL/GenBank/DDBJ databases">
        <authorList>
            <person name="Chiriac C."/>
            <person name="Salcher M."/>
            <person name="Ghai R."/>
            <person name="Kavagutti S V."/>
        </authorList>
    </citation>
    <scope>NUCLEOTIDE SEQUENCE</scope>
</reference>
<evidence type="ECO:0000256" key="2">
    <source>
        <dbReference type="ARBA" id="ARBA00010185"/>
    </source>
</evidence>
<evidence type="ECO:0000256" key="7">
    <source>
        <dbReference type="ARBA" id="ARBA00022695"/>
    </source>
</evidence>
<keyword evidence="6 13" id="KW-0812">Transmembrane</keyword>
<evidence type="ECO:0000256" key="3">
    <source>
        <dbReference type="ARBA" id="ARBA00022475"/>
    </source>
</evidence>
<protein>
    <submittedName>
        <fullName evidence="14">Unannotated protein</fullName>
    </submittedName>
</protein>
<feature type="transmembrane region" description="Helical" evidence="13">
    <location>
        <begin position="94"/>
        <end position="111"/>
    </location>
</feature>
<dbReference type="PANTHER" id="PTHR46382">
    <property type="entry name" value="PHOSPHATIDATE CYTIDYLYLTRANSFERASE"/>
    <property type="match status" value="1"/>
</dbReference>
<feature type="transmembrane region" description="Helical" evidence="13">
    <location>
        <begin position="123"/>
        <end position="145"/>
    </location>
</feature>
<evidence type="ECO:0000256" key="5">
    <source>
        <dbReference type="ARBA" id="ARBA00022679"/>
    </source>
</evidence>
<keyword evidence="4" id="KW-0444">Lipid biosynthesis</keyword>
<feature type="transmembrane region" description="Helical" evidence="13">
    <location>
        <begin position="217"/>
        <end position="236"/>
    </location>
</feature>
<dbReference type="InterPro" id="IPR000374">
    <property type="entry name" value="PC_trans"/>
</dbReference>
<feature type="transmembrane region" description="Helical" evidence="13">
    <location>
        <begin position="192"/>
        <end position="211"/>
    </location>
</feature>
<keyword evidence="3" id="KW-1003">Cell membrane</keyword>
<dbReference type="PROSITE" id="PS01315">
    <property type="entry name" value="CDS"/>
    <property type="match status" value="1"/>
</dbReference>
<proteinExistence type="inferred from homology"/>
<evidence type="ECO:0000256" key="12">
    <source>
        <dbReference type="ARBA" id="ARBA00023264"/>
    </source>
</evidence>
<keyword evidence="7" id="KW-0548">Nucleotidyltransferase</keyword>
<feature type="transmembrane region" description="Helical" evidence="13">
    <location>
        <begin position="43"/>
        <end position="63"/>
    </location>
</feature>
<keyword evidence="11" id="KW-0594">Phospholipid biosynthesis</keyword>
<dbReference type="GO" id="GO:0016024">
    <property type="term" value="P:CDP-diacylglycerol biosynthetic process"/>
    <property type="evidence" value="ECO:0007669"/>
    <property type="project" value="TreeGrafter"/>
</dbReference>
<evidence type="ECO:0000256" key="4">
    <source>
        <dbReference type="ARBA" id="ARBA00022516"/>
    </source>
</evidence>
<evidence type="ECO:0000256" key="10">
    <source>
        <dbReference type="ARBA" id="ARBA00023136"/>
    </source>
</evidence>
<feature type="transmembrane region" description="Helical" evidence="13">
    <location>
        <begin position="20"/>
        <end position="37"/>
    </location>
</feature>
<keyword evidence="10 13" id="KW-0472">Membrane</keyword>
<dbReference type="EMBL" id="CAESAK010000101">
    <property type="protein sequence ID" value="CAB4339644.1"/>
    <property type="molecule type" value="Genomic_DNA"/>
</dbReference>
<dbReference type="GO" id="GO:0004605">
    <property type="term" value="F:phosphatidate cytidylyltransferase activity"/>
    <property type="evidence" value="ECO:0007669"/>
    <property type="project" value="TreeGrafter"/>
</dbReference>
<dbReference type="PANTHER" id="PTHR46382:SF1">
    <property type="entry name" value="PHOSPHATIDATE CYTIDYLYLTRANSFERASE"/>
    <property type="match status" value="1"/>
</dbReference>
<evidence type="ECO:0000256" key="6">
    <source>
        <dbReference type="ARBA" id="ARBA00022692"/>
    </source>
</evidence>